<dbReference type="EMBL" id="PDND01000365">
    <property type="protein sequence ID" value="PGH28599.1"/>
    <property type="molecule type" value="Genomic_DNA"/>
</dbReference>
<reference evidence="3 4" key="1">
    <citation type="submission" date="2017-10" db="EMBL/GenBank/DDBJ databases">
        <title>Comparative genomics in systemic dimorphic fungi from Ajellomycetaceae.</title>
        <authorList>
            <person name="Munoz J.F."/>
            <person name="Mcewen J.G."/>
            <person name="Clay O.K."/>
            <person name="Cuomo C.A."/>
        </authorList>
    </citation>
    <scope>NUCLEOTIDE SEQUENCE [LARGE SCALE GENOMIC DNA]</scope>
    <source>
        <strain evidence="3 4">UAMH4076</strain>
    </source>
</reference>
<keyword evidence="4" id="KW-1185">Reference proteome</keyword>
<dbReference type="Proteomes" id="UP000226031">
    <property type="component" value="Unassembled WGS sequence"/>
</dbReference>
<dbReference type="InterPro" id="IPR003615">
    <property type="entry name" value="HNH_nuc"/>
</dbReference>
<dbReference type="VEuPathDB" id="FungiDB:EMCG_03527"/>
<accession>A0A2B7Z5T6</accession>
<evidence type="ECO:0000259" key="2">
    <source>
        <dbReference type="Pfam" id="PF13391"/>
    </source>
</evidence>
<dbReference type="Pfam" id="PF13391">
    <property type="entry name" value="HNH_2"/>
    <property type="match status" value="1"/>
</dbReference>
<comment type="caution">
    <text evidence="3">The sequence shown here is derived from an EMBL/GenBank/DDBJ whole genome shotgun (WGS) entry which is preliminary data.</text>
</comment>
<organism evidence="3 4">
    <name type="scientific">[Emmonsia] crescens</name>
    <dbReference type="NCBI Taxonomy" id="73230"/>
    <lineage>
        <taxon>Eukaryota</taxon>
        <taxon>Fungi</taxon>
        <taxon>Dikarya</taxon>
        <taxon>Ascomycota</taxon>
        <taxon>Pezizomycotina</taxon>
        <taxon>Eurotiomycetes</taxon>
        <taxon>Eurotiomycetidae</taxon>
        <taxon>Onygenales</taxon>
        <taxon>Ajellomycetaceae</taxon>
        <taxon>Emergomyces</taxon>
    </lineage>
</organism>
<protein>
    <recommendedName>
        <fullName evidence="2">HNH nuclease domain-containing protein</fullName>
    </recommendedName>
</protein>
<sequence length="321" mass="35655">MPSLDRSATRNVFFVLAPNLDEIRGGICAGPTYSESDFLTMLSVLIEPSNNNNNSSSFAVYSKGSDVQVLPTANVLAHGTYVIRPSEIGATIAISEMRYYPRTLSLQQSSAREDSFRDKVRDRDKMCVVTGTICYGAVANEWDGFEVAHIVPLALEAVFVQDGLAMYVSDKDERGGETTGINSPQNGFLLRADLHKHFDQYRFAINPYNGYKVYSFGLNTHAYHGLTLQAVCRDQNNQYCISAPLLWWHFQQAVLANMRGAGAPIFEDDFPPGTDQMGEILQGPMARQRMEFEMANRLHGVNNIGGQSRENRRGSLFSSPS</sequence>
<evidence type="ECO:0000256" key="1">
    <source>
        <dbReference type="SAM" id="MobiDB-lite"/>
    </source>
</evidence>
<proteinExistence type="predicted"/>
<evidence type="ECO:0000313" key="3">
    <source>
        <dbReference type="EMBL" id="PGH28599.1"/>
    </source>
</evidence>
<dbReference type="AlphaFoldDB" id="A0A2B7Z5T6"/>
<gene>
    <name evidence="3" type="ORF">GX50_08657</name>
</gene>
<feature type="region of interest" description="Disordered" evidence="1">
    <location>
        <begin position="301"/>
        <end position="321"/>
    </location>
</feature>
<name>A0A2B7Z5T6_9EURO</name>
<feature type="domain" description="HNH nuclease" evidence="2">
    <location>
        <begin position="127"/>
        <end position="206"/>
    </location>
</feature>
<evidence type="ECO:0000313" key="4">
    <source>
        <dbReference type="Proteomes" id="UP000226031"/>
    </source>
</evidence>